<keyword evidence="1" id="KW-0378">Hydrolase</keyword>
<dbReference type="Gene3D" id="3.40.720.10">
    <property type="entry name" value="Alkaline Phosphatase, subunit A"/>
    <property type="match status" value="1"/>
</dbReference>
<gene>
    <name evidence="1" type="ORF">Asera_31540</name>
</gene>
<dbReference type="EMBL" id="AP023354">
    <property type="protein sequence ID" value="BCJ29046.1"/>
    <property type="molecule type" value="Genomic_DNA"/>
</dbReference>
<dbReference type="AlphaFoldDB" id="A0A810L3R2"/>
<dbReference type="GO" id="GO:0016787">
    <property type="term" value="F:hydrolase activity"/>
    <property type="evidence" value="ECO:0007669"/>
    <property type="project" value="UniProtKB-ARBA"/>
</dbReference>
<dbReference type="PANTHER" id="PTHR10151:SF120">
    <property type="entry name" value="BIS(5'-ADENOSYL)-TRIPHOSPHATASE"/>
    <property type="match status" value="1"/>
</dbReference>
<evidence type="ECO:0000313" key="2">
    <source>
        <dbReference type="Proteomes" id="UP000680750"/>
    </source>
</evidence>
<keyword evidence="1" id="KW-0540">Nuclease</keyword>
<dbReference type="GO" id="GO:0004519">
    <property type="term" value="F:endonuclease activity"/>
    <property type="evidence" value="ECO:0007669"/>
    <property type="project" value="UniProtKB-KW"/>
</dbReference>
<evidence type="ECO:0000313" key="1">
    <source>
        <dbReference type="EMBL" id="BCJ29046.1"/>
    </source>
</evidence>
<dbReference type="KEGG" id="aser:Asera_31540"/>
<dbReference type="Pfam" id="PF01663">
    <property type="entry name" value="Phosphodiest"/>
    <property type="match status" value="1"/>
</dbReference>
<dbReference type="InterPro" id="IPR017850">
    <property type="entry name" value="Alkaline_phosphatase_core_sf"/>
</dbReference>
<reference evidence="1" key="1">
    <citation type="submission" date="2020-08" db="EMBL/GenBank/DDBJ databases">
        <title>Whole genome shotgun sequence of Actinocatenispora sera NBRC 101916.</title>
        <authorList>
            <person name="Komaki H."/>
            <person name="Tamura T."/>
        </authorList>
    </citation>
    <scope>NUCLEOTIDE SEQUENCE</scope>
    <source>
        <strain evidence="1">NBRC 101916</strain>
    </source>
</reference>
<organism evidence="1 2">
    <name type="scientific">Actinocatenispora sera</name>
    <dbReference type="NCBI Taxonomy" id="390989"/>
    <lineage>
        <taxon>Bacteria</taxon>
        <taxon>Bacillati</taxon>
        <taxon>Actinomycetota</taxon>
        <taxon>Actinomycetes</taxon>
        <taxon>Micromonosporales</taxon>
        <taxon>Micromonosporaceae</taxon>
        <taxon>Actinocatenispora</taxon>
    </lineage>
</organism>
<keyword evidence="2" id="KW-1185">Reference proteome</keyword>
<dbReference type="PANTHER" id="PTHR10151">
    <property type="entry name" value="ECTONUCLEOTIDE PYROPHOSPHATASE/PHOSPHODIESTERASE"/>
    <property type="match status" value="1"/>
</dbReference>
<dbReference type="InterPro" id="IPR002591">
    <property type="entry name" value="Phosphodiest/P_Trfase"/>
</dbReference>
<proteinExistence type="predicted"/>
<dbReference type="OrthoDB" id="1956004at2"/>
<sequence>MSPVLVLGIDGVRHDALCAASTPELDRLATAGFRVPVPVAADSPTISGPCWTTIATGLPAPVHGVRDNATPGNPVRPDFLSRIRAARPGTTTFAAAGWAPLVRPVGCGPIFAGHGFRPLAPDERYDVAAANRADEAIVAATVDVLSAGTEAGTPAAAFVHLGTPDLVAHRDGVAIGYRQAIETADRRAGRILAAVRARAAATGEDWTVLVATDHGHRDGGGHGGDSVAERAAWLIAAGPGVPRRPPSMPTQADIYPLVLSAAGVRPADAGGEADG</sequence>
<protein>
    <submittedName>
        <fullName evidence="1">AP endonuclease</fullName>
    </submittedName>
</protein>
<dbReference type="SUPFAM" id="SSF53649">
    <property type="entry name" value="Alkaline phosphatase-like"/>
    <property type="match status" value="1"/>
</dbReference>
<accession>A0A810L3R2</accession>
<dbReference type="RefSeq" id="WP_084132493.1">
    <property type="nucleotide sequence ID" value="NZ_AP023354.1"/>
</dbReference>
<keyword evidence="1" id="KW-0255">Endonuclease</keyword>
<dbReference type="Proteomes" id="UP000680750">
    <property type="component" value="Chromosome"/>
</dbReference>
<name>A0A810L3R2_9ACTN</name>